<dbReference type="InterPro" id="IPR009319">
    <property type="entry name" value="Phage_A118_VSP1"/>
</dbReference>
<dbReference type="Proteomes" id="UP000824031">
    <property type="component" value="Unassembled WGS sequence"/>
</dbReference>
<dbReference type="Pfam" id="PF06152">
    <property type="entry name" value="Phage_min_cap2"/>
    <property type="match status" value="1"/>
</dbReference>
<accession>A0A9D2JEV5</accession>
<reference evidence="1" key="1">
    <citation type="journal article" date="2021" name="PeerJ">
        <title>Extensive microbial diversity within the chicken gut microbiome revealed by metagenomics and culture.</title>
        <authorList>
            <person name="Gilroy R."/>
            <person name="Ravi A."/>
            <person name="Getino M."/>
            <person name="Pursley I."/>
            <person name="Horton D.L."/>
            <person name="Alikhan N.F."/>
            <person name="Baker D."/>
            <person name="Gharbi K."/>
            <person name="Hall N."/>
            <person name="Watson M."/>
            <person name="Adriaenssens E.M."/>
            <person name="Foster-Nyarko E."/>
            <person name="Jarju S."/>
            <person name="Secka A."/>
            <person name="Antonio M."/>
            <person name="Oren A."/>
            <person name="Chaudhuri R.R."/>
            <person name="La Ragione R."/>
            <person name="Hildebrand F."/>
            <person name="Pallen M.J."/>
        </authorList>
    </citation>
    <scope>NUCLEOTIDE SEQUENCE</scope>
    <source>
        <strain evidence="1">3436</strain>
    </source>
</reference>
<dbReference type="AlphaFoldDB" id="A0A9D2JEV5"/>
<organism evidence="1 2">
    <name type="scientific">Candidatus Gemmiger excrementavium</name>
    <dbReference type="NCBI Taxonomy" id="2838608"/>
    <lineage>
        <taxon>Bacteria</taxon>
        <taxon>Bacillati</taxon>
        <taxon>Bacillota</taxon>
        <taxon>Clostridia</taxon>
        <taxon>Eubacteriales</taxon>
        <taxon>Gemmiger</taxon>
    </lineage>
</organism>
<evidence type="ECO:0000313" key="2">
    <source>
        <dbReference type="Proteomes" id="UP000824031"/>
    </source>
</evidence>
<dbReference type="GO" id="GO:0005198">
    <property type="term" value="F:structural molecule activity"/>
    <property type="evidence" value="ECO:0007669"/>
    <property type="project" value="InterPro"/>
</dbReference>
<proteinExistence type="predicted"/>
<name>A0A9D2JEV5_9FIRM</name>
<gene>
    <name evidence="1" type="ORF">H9810_00790</name>
</gene>
<evidence type="ECO:0000313" key="1">
    <source>
        <dbReference type="EMBL" id="HIZ47241.1"/>
    </source>
</evidence>
<dbReference type="EMBL" id="DXBO01000015">
    <property type="protein sequence ID" value="HIZ47241.1"/>
    <property type="molecule type" value="Genomic_DNA"/>
</dbReference>
<protein>
    <submittedName>
        <fullName evidence="1">Phage minor capsid protein</fullName>
    </submittedName>
</protein>
<sequence>MLTPDYLDTLPDALVELWQQVEDDILRDIARRIGKMPDRDTLTDTAAWQAWRYEQMQACHQDVLSLLSRYSGKSKAEIRRMLLDAGLATLASDDALYQAMGFAPSAIDTNQALNNLLNAGYRQTLGSWQNLTATTASTVTGELERVLDRAWLQVSSGAFSYDVAIRRAVDGLATHMNGVTYPSGHKDTLEVAVRRAVLTGTNQTCAKLQLARAEEMGCEYVEVSAHAGARPEHAVWQGKIYHRGGAIVYDGVRYEDFETATGYGTGEGLCGWNCRHNFYPFFPGMSVPNYTADRLAELNARDIEYNGQKYTRYEISQMQRALERRVRRFKRQYLAEDAAGVDATAAAAKLRAARRDLNDFVRATGGRNNSVRTSVSGFGRSQASKATARAKAYEKEQERAILIERLRNAGNLPKTAQIHLTPTAIDVDSLGFDDEHINRQREHGVTSAQAKEWIKNAKISITVWNQHYERYIGEEGAVYVNLEQNEIRTAFSSDEFEGALPTLIEEMRKNGLLR</sequence>
<reference evidence="1" key="2">
    <citation type="submission" date="2021-04" db="EMBL/GenBank/DDBJ databases">
        <authorList>
            <person name="Gilroy R."/>
        </authorList>
    </citation>
    <scope>NUCLEOTIDE SEQUENCE</scope>
    <source>
        <strain evidence="1">3436</strain>
    </source>
</reference>
<comment type="caution">
    <text evidence="1">The sequence shown here is derived from an EMBL/GenBank/DDBJ whole genome shotgun (WGS) entry which is preliminary data.</text>
</comment>